<proteinExistence type="predicted"/>
<gene>
    <name evidence="1" type="ORF">SAMN04488542_10568</name>
</gene>
<dbReference type="STRING" id="670482.SAMN04488542_10568"/>
<keyword evidence="2" id="KW-1185">Reference proteome</keyword>
<protein>
    <submittedName>
        <fullName evidence="1">Uncharacterized protein</fullName>
    </submittedName>
</protein>
<accession>A0A1G7HXZ8</accession>
<dbReference type="EMBL" id="FNBG01000005">
    <property type="protein sequence ID" value="SDF05004.1"/>
    <property type="molecule type" value="Genomic_DNA"/>
</dbReference>
<sequence length="67" mass="7288">MNATDNLCSNCKILLPGSASRYYTEDGTAIDAEKLLEGIRELGADTTEIEAYLNSLDTGEDCHGKLY</sequence>
<evidence type="ECO:0000313" key="2">
    <source>
        <dbReference type="Proteomes" id="UP000198972"/>
    </source>
</evidence>
<dbReference type="OrthoDB" id="9981631at2"/>
<reference evidence="1 2" key="1">
    <citation type="submission" date="2016-10" db="EMBL/GenBank/DDBJ databases">
        <authorList>
            <person name="de Groot N.N."/>
        </authorList>
    </citation>
    <scope>NUCLEOTIDE SEQUENCE [LARGE SCALE GENOMIC DNA]</scope>
    <source>
        <strain evidence="1 2">DSM 28129</strain>
    </source>
</reference>
<dbReference type="Proteomes" id="UP000198972">
    <property type="component" value="Unassembled WGS sequence"/>
</dbReference>
<organism evidence="1 2">
    <name type="scientific">Fontibacillus panacisegetis</name>
    <dbReference type="NCBI Taxonomy" id="670482"/>
    <lineage>
        <taxon>Bacteria</taxon>
        <taxon>Bacillati</taxon>
        <taxon>Bacillota</taxon>
        <taxon>Bacilli</taxon>
        <taxon>Bacillales</taxon>
        <taxon>Paenibacillaceae</taxon>
        <taxon>Fontibacillus</taxon>
    </lineage>
</organism>
<dbReference type="AlphaFoldDB" id="A0A1G7HXZ8"/>
<name>A0A1G7HXZ8_9BACL</name>
<evidence type="ECO:0000313" key="1">
    <source>
        <dbReference type="EMBL" id="SDF05004.1"/>
    </source>
</evidence>
<dbReference type="RefSeq" id="WP_091227712.1">
    <property type="nucleotide sequence ID" value="NZ_FNBG01000005.1"/>
</dbReference>